<accession>A0A2N9GEX8</accession>
<name>A0A2N9GEX8_FAGSY</name>
<dbReference type="EMBL" id="OIVN01002162">
    <property type="protein sequence ID" value="SPD01136.1"/>
    <property type="molecule type" value="Genomic_DNA"/>
</dbReference>
<feature type="region of interest" description="Disordered" evidence="1">
    <location>
        <begin position="1"/>
        <end position="27"/>
    </location>
</feature>
<evidence type="ECO:0000256" key="1">
    <source>
        <dbReference type="SAM" id="MobiDB-lite"/>
    </source>
</evidence>
<reference evidence="2" key="1">
    <citation type="submission" date="2018-02" db="EMBL/GenBank/DDBJ databases">
        <authorList>
            <person name="Cohen D.B."/>
            <person name="Kent A.D."/>
        </authorList>
    </citation>
    <scope>NUCLEOTIDE SEQUENCE</scope>
</reference>
<proteinExistence type="predicted"/>
<sequence length="72" mass="7613">MAAENNVEDSSDMGPVGSSITLEESKDQKAEIVDQLNVSQVCGTVPRNALENMDLPQCSSATEGENIEGLSE</sequence>
<feature type="compositionally biased region" description="Acidic residues" evidence="1">
    <location>
        <begin position="1"/>
        <end position="11"/>
    </location>
</feature>
<dbReference type="AlphaFoldDB" id="A0A2N9GEX8"/>
<gene>
    <name evidence="2" type="ORF">FSB_LOCUS29018</name>
</gene>
<evidence type="ECO:0000313" key="2">
    <source>
        <dbReference type="EMBL" id="SPD01136.1"/>
    </source>
</evidence>
<organism evidence="2">
    <name type="scientific">Fagus sylvatica</name>
    <name type="common">Beechnut</name>
    <dbReference type="NCBI Taxonomy" id="28930"/>
    <lineage>
        <taxon>Eukaryota</taxon>
        <taxon>Viridiplantae</taxon>
        <taxon>Streptophyta</taxon>
        <taxon>Embryophyta</taxon>
        <taxon>Tracheophyta</taxon>
        <taxon>Spermatophyta</taxon>
        <taxon>Magnoliopsida</taxon>
        <taxon>eudicotyledons</taxon>
        <taxon>Gunneridae</taxon>
        <taxon>Pentapetalae</taxon>
        <taxon>rosids</taxon>
        <taxon>fabids</taxon>
        <taxon>Fagales</taxon>
        <taxon>Fagaceae</taxon>
        <taxon>Fagus</taxon>
    </lineage>
</organism>
<protein>
    <submittedName>
        <fullName evidence="2">Uncharacterized protein</fullName>
    </submittedName>
</protein>
<feature type="region of interest" description="Disordered" evidence="1">
    <location>
        <begin position="53"/>
        <end position="72"/>
    </location>
</feature>